<dbReference type="SUPFAM" id="SSF52374">
    <property type="entry name" value="Nucleotidylyl transferase"/>
    <property type="match status" value="1"/>
</dbReference>
<dbReference type="PANTHER" id="PTHR10695">
    <property type="entry name" value="DEPHOSPHO-COA KINASE-RELATED"/>
    <property type="match status" value="1"/>
</dbReference>
<evidence type="ECO:0000313" key="4">
    <source>
        <dbReference type="Proteomes" id="UP001388673"/>
    </source>
</evidence>
<evidence type="ECO:0000256" key="1">
    <source>
        <dbReference type="SAM" id="MobiDB-lite"/>
    </source>
</evidence>
<feature type="region of interest" description="Disordered" evidence="1">
    <location>
        <begin position="53"/>
        <end position="79"/>
    </location>
</feature>
<dbReference type="KEGG" id="kne:92177682"/>
<dbReference type="RefSeq" id="XP_066806100.1">
    <property type="nucleotide sequence ID" value="XM_066943558.1"/>
</dbReference>
<dbReference type="EMBL" id="JBCAWK010000001">
    <property type="protein sequence ID" value="KAK8869854.1"/>
    <property type="molecule type" value="Genomic_DNA"/>
</dbReference>
<evidence type="ECO:0000313" key="3">
    <source>
        <dbReference type="EMBL" id="KAK8869854.1"/>
    </source>
</evidence>
<dbReference type="InterPro" id="IPR014729">
    <property type="entry name" value="Rossmann-like_a/b/a_fold"/>
</dbReference>
<feature type="domain" description="Cytidyltransferase-like" evidence="2">
    <location>
        <begin position="209"/>
        <end position="334"/>
    </location>
</feature>
<dbReference type="Proteomes" id="UP001388673">
    <property type="component" value="Unassembled WGS sequence"/>
</dbReference>
<sequence>MSSKLSLKDHAILVLPFTPFLLHSPAPLLPLISSTLTSSATKSFTILFSTPPLPSASRSRFSEPETSSPTPGSSCRLASAASEEPQHQLYALIRNSPREYFQQFQVFLGKIYAASAAAQWRAGRVMMDVEVHFDGEDGDWGEKLFRDAAGRGECQIIRLEGDNLRLSEPMSSTLSSLPTALIPSPSLPAVEPHRPPVSLPDPTHPVVALGGTFDHLHAAHKLLLHLAFVLTGQKLIVGLMADRLLSSKKHCELVQPLSERLEGVESFLRRLGGVIINTSHPLTEEGSHGETEQGERGKGKVGIAAGEIQDALGPTASDPNIQALVVSRETYSGGEYVNRVRKEQGLGELELYIVDVIADKEGVELGEEREEGKLTELKMGSTGIRGWIKEHGRVGI</sequence>
<protein>
    <recommendedName>
        <fullName evidence="2">Cytidyltransferase-like domain-containing protein</fullName>
    </recommendedName>
</protein>
<proteinExistence type="predicted"/>
<dbReference type="AlphaFoldDB" id="A0AAW0Z6R8"/>
<gene>
    <name evidence="3" type="ORF">IAR55_000422</name>
</gene>
<organism evidence="3 4">
    <name type="scientific">Kwoniella newhampshirensis</name>
    <dbReference type="NCBI Taxonomy" id="1651941"/>
    <lineage>
        <taxon>Eukaryota</taxon>
        <taxon>Fungi</taxon>
        <taxon>Dikarya</taxon>
        <taxon>Basidiomycota</taxon>
        <taxon>Agaricomycotina</taxon>
        <taxon>Tremellomycetes</taxon>
        <taxon>Tremellales</taxon>
        <taxon>Cryptococcaceae</taxon>
        <taxon>Kwoniella</taxon>
    </lineage>
</organism>
<dbReference type="Pfam" id="PF01467">
    <property type="entry name" value="CTP_transf_like"/>
    <property type="match status" value="1"/>
</dbReference>
<evidence type="ECO:0000259" key="2">
    <source>
        <dbReference type="Pfam" id="PF01467"/>
    </source>
</evidence>
<comment type="caution">
    <text evidence="3">The sequence shown here is derived from an EMBL/GenBank/DDBJ whole genome shotgun (WGS) entry which is preliminary data.</text>
</comment>
<keyword evidence="4" id="KW-1185">Reference proteome</keyword>
<feature type="compositionally biased region" description="Basic and acidic residues" evidence="1">
    <location>
        <begin position="282"/>
        <end position="298"/>
    </location>
</feature>
<dbReference type="InterPro" id="IPR004821">
    <property type="entry name" value="Cyt_trans-like"/>
</dbReference>
<dbReference type="GeneID" id="92177682"/>
<feature type="compositionally biased region" description="Low complexity" evidence="1">
    <location>
        <begin position="64"/>
        <end position="74"/>
    </location>
</feature>
<reference evidence="3 4" key="1">
    <citation type="journal article" date="2024" name="bioRxiv">
        <title>Comparative genomics of Cryptococcus and Kwoniella reveals pathogenesis evolution and contrasting karyotype dynamics via intercentromeric recombination or chromosome fusion.</title>
        <authorList>
            <person name="Coelho M.A."/>
            <person name="David-Palma M."/>
            <person name="Shea T."/>
            <person name="Bowers K."/>
            <person name="McGinley-Smith S."/>
            <person name="Mohammad A.W."/>
            <person name="Gnirke A."/>
            <person name="Yurkov A.M."/>
            <person name="Nowrousian M."/>
            <person name="Sun S."/>
            <person name="Cuomo C.A."/>
            <person name="Heitman J."/>
        </authorList>
    </citation>
    <scope>NUCLEOTIDE SEQUENCE [LARGE SCALE GENOMIC DNA]</scope>
    <source>
        <strain evidence="3 4">CBS 13917</strain>
    </source>
</reference>
<dbReference type="GO" id="GO:0004140">
    <property type="term" value="F:dephospho-CoA kinase activity"/>
    <property type="evidence" value="ECO:0007669"/>
    <property type="project" value="TreeGrafter"/>
</dbReference>
<dbReference type="Gene3D" id="3.40.50.620">
    <property type="entry name" value="HUPs"/>
    <property type="match status" value="1"/>
</dbReference>
<name>A0AAW0Z6R8_9TREE</name>
<feature type="region of interest" description="Disordered" evidence="1">
    <location>
        <begin position="279"/>
        <end position="298"/>
    </location>
</feature>
<dbReference type="PANTHER" id="PTHR10695:SF46">
    <property type="entry name" value="BIFUNCTIONAL COENZYME A SYNTHASE-RELATED"/>
    <property type="match status" value="1"/>
</dbReference>
<accession>A0AAW0Z6R8</accession>
<dbReference type="GO" id="GO:0015937">
    <property type="term" value="P:coenzyme A biosynthetic process"/>
    <property type="evidence" value="ECO:0007669"/>
    <property type="project" value="TreeGrafter"/>
</dbReference>